<gene>
    <name evidence="2" type="ORF">F3Y22_tig00112491pilonHSYRG00111</name>
</gene>
<keyword evidence="2" id="KW-0378">Hydrolase</keyword>
<organism evidence="2 3">
    <name type="scientific">Hibiscus syriacus</name>
    <name type="common">Rose of Sharon</name>
    <dbReference type="NCBI Taxonomy" id="106335"/>
    <lineage>
        <taxon>Eukaryota</taxon>
        <taxon>Viridiplantae</taxon>
        <taxon>Streptophyta</taxon>
        <taxon>Embryophyta</taxon>
        <taxon>Tracheophyta</taxon>
        <taxon>Spermatophyta</taxon>
        <taxon>Magnoliopsida</taxon>
        <taxon>eudicotyledons</taxon>
        <taxon>Gunneridae</taxon>
        <taxon>Pentapetalae</taxon>
        <taxon>rosids</taxon>
        <taxon>malvids</taxon>
        <taxon>Malvales</taxon>
        <taxon>Malvaceae</taxon>
        <taxon>Malvoideae</taxon>
        <taxon>Hibiscus</taxon>
    </lineage>
</organism>
<protein>
    <submittedName>
        <fullName evidence="2">Ubiquitin carboxyl-terminal hydrolase family protein</fullName>
    </submittedName>
</protein>
<evidence type="ECO:0000259" key="1">
    <source>
        <dbReference type="Pfam" id="PF07727"/>
    </source>
</evidence>
<dbReference type="AlphaFoldDB" id="A0A6A2WXN1"/>
<comment type="caution">
    <text evidence="2">The sequence shown here is derived from an EMBL/GenBank/DDBJ whole genome shotgun (WGS) entry which is preliminary data.</text>
</comment>
<name>A0A6A2WXN1_HIBSY</name>
<keyword evidence="3" id="KW-1185">Reference proteome</keyword>
<accession>A0A6A2WXN1</accession>
<dbReference type="PANTHER" id="PTHR11439">
    <property type="entry name" value="GAG-POL-RELATED RETROTRANSPOSON"/>
    <property type="match status" value="1"/>
</dbReference>
<dbReference type="Proteomes" id="UP000436088">
    <property type="component" value="Unassembled WGS sequence"/>
</dbReference>
<dbReference type="Pfam" id="PF07727">
    <property type="entry name" value="RVT_2"/>
    <property type="match status" value="1"/>
</dbReference>
<dbReference type="InterPro" id="IPR013103">
    <property type="entry name" value="RVT_2"/>
</dbReference>
<dbReference type="SUPFAM" id="SSF56672">
    <property type="entry name" value="DNA/RNA polymerases"/>
    <property type="match status" value="1"/>
</dbReference>
<dbReference type="GO" id="GO:0016787">
    <property type="term" value="F:hydrolase activity"/>
    <property type="evidence" value="ECO:0007669"/>
    <property type="project" value="UniProtKB-KW"/>
</dbReference>
<dbReference type="EMBL" id="VEPZ02001593">
    <property type="protein sequence ID" value="KAE8666712.1"/>
    <property type="molecule type" value="Genomic_DNA"/>
</dbReference>
<dbReference type="CDD" id="cd09272">
    <property type="entry name" value="RNase_HI_RT_Ty1"/>
    <property type="match status" value="1"/>
</dbReference>
<evidence type="ECO:0000313" key="2">
    <source>
        <dbReference type="EMBL" id="KAE8666712.1"/>
    </source>
</evidence>
<proteinExistence type="predicted"/>
<evidence type="ECO:0000313" key="3">
    <source>
        <dbReference type="Proteomes" id="UP000436088"/>
    </source>
</evidence>
<reference evidence="2" key="1">
    <citation type="submission" date="2019-09" db="EMBL/GenBank/DDBJ databases">
        <title>Draft genome information of white flower Hibiscus syriacus.</title>
        <authorList>
            <person name="Kim Y.-M."/>
        </authorList>
    </citation>
    <scope>NUCLEOTIDE SEQUENCE [LARGE SCALE GENOMIC DNA]</scope>
    <source>
        <strain evidence="2">YM2019G1</strain>
    </source>
</reference>
<dbReference type="PANTHER" id="PTHR11439:SF517">
    <property type="entry name" value="CYSTEINE-RICH RLK (RECEPTOR-LIKE PROTEIN KINASE) 8"/>
    <property type="match status" value="1"/>
</dbReference>
<dbReference type="InterPro" id="IPR043502">
    <property type="entry name" value="DNA/RNA_pol_sf"/>
</dbReference>
<feature type="domain" description="Reverse transcriptase Ty1/copia-type" evidence="1">
    <location>
        <begin position="11"/>
        <end position="74"/>
    </location>
</feature>
<sequence length="353" mass="40251">MIPQRSQVIQDVNSAFLHGEPSEDVFVEQPQGYEKKGQEHKVYKLKKALYGLKQAPELGIERFKHTLSEKVLKSVNMNTPCSLNQMRKKKYAREVLEKFGMDKSNPVKNPIVLGSKLTRDEGGVRVDTTLFKQVVGNLMYLTSTRPDLMYSVSLISRYVESPTEMHWQTTKRILRYVRGTVDLGILYKKQGNKELMAYTDSDYARDIDDRKSTSRYVFKLSSGVVAWSSKKQSVFTLLTTEAEFIAATSCTCQSIWMKMVLEKLGKVQNKCTTLFCDNSSTINLSKNPVMHGRSEHIDVRFHFLRGLSKDGMVKLVYCSSQEQVADIMTKPLKLDVFLKLRNLFGVCSVHAVN</sequence>